<dbReference type="InterPro" id="IPR011009">
    <property type="entry name" value="Kinase-like_dom_sf"/>
</dbReference>
<gene>
    <name evidence="2" type="ORF">C3B51_17550</name>
</gene>
<dbReference type="AlphaFoldDB" id="A0A4Q7E404"/>
<accession>A0A4Q7E404</accession>
<organism evidence="2 3">
    <name type="scientific">Pseudoalteromonas rubra</name>
    <dbReference type="NCBI Taxonomy" id="43658"/>
    <lineage>
        <taxon>Bacteria</taxon>
        <taxon>Pseudomonadati</taxon>
        <taxon>Pseudomonadota</taxon>
        <taxon>Gammaproteobacteria</taxon>
        <taxon>Alteromonadales</taxon>
        <taxon>Pseudoalteromonadaceae</taxon>
        <taxon>Pseudoalteromonas</taxon>
    </lineage>
</organism>
<name>A0A4Q7E404_9GAMM</name>
<reference evidence="2 3" key="1">
    <citation type="submission" date="2018-01" db="EMBL/GenBank/DDBJ databases">
        <title>Co-occurrence of chitin degradation, pigmentation and bioactivity in marine Pseudoalteromonas.</title>
        <authorList>
            <person name="Paulsen S."/>
            <person name="Gram L."/>
            <person name="Machado H."/>
        </authorList>
    </citation>
    <scope>NUCLEOTIDE SEQUENCE [LARGE SCALE GENOMIC DNA]</scope>
    <source>
        <strain evidence="2 3">S1946</strain>
    </source>
</reference>
<dbReference type="Gene3D" id="3.90.1200.10">
    <property type="match status" value="1"/>
</dbReference>
<proteinExistence type="predicted"/>
<protein>
    <recommendedName>
        <fullName evidence="1">Aminoglycoside phosphotransferase domain-containing protein</fullName>
    </recommendedName>
</protein>
<feature type="domain" description="Aminoglycoside phosphotransferase" evidence="1">
    <location>
        <begin position="39"/>
        <end position="212"/>
    </location>
</feature>
<dbReference type="EMBL" id="PPUZ01000048">
    <property type="protein sequence ID" value="RZM76732.1"/>
    <property type="molecule type" value="Genomic_DNA"/>
</dbReference>
<evidence type="ECO:0000313" key="2">
    <source>
        <dbReference type="EMBL" id="RZM76732.1"/>
    </source>
</evidence>
<comment type="caution">
    <text evidence="2">The sequence shown here is derived from an EMBL/GenBank/DDBJ whole genome shotgun (WGS) entry which is preliminary data.</text>
</comment>
<dbReference type="SUPFAM" id="SSF56112">
    <property type="entry name" value="Protein kinase-like (PK-like)"/>
    <property type="match status" value="1"/>
</dbReference>
<dbReference type="InterPro" id="IPR052077">
    <property type="entry name" value="CcrZ_PhaseVar_Mediator"/>
</dbReference>
<evidence type="ECO:0000313" key="3">
    <source>
        <dbReference type="Proteomes" id="UP000292345"/>
    </source>
</evidence>
<dbReference type="PANTHER" id="PTHR40086:SF1">
    <property type="entry name" value="CELL CYCLE REGULATOR CCRZ"/>
    <property type="match status" value="1"/>
</dbReference>
<dbReference type="PANTHER" id="PTHR40086">
    <property type="entry name" value="PHOSPHOTRANSFERASE YTMP-RELATED"/>
    <property type="match status" value="1"/>
</dbReference>
<dbReference type="InterPro" id="IPR002575">
    <property type="entry name" value="Aminoglycoside_PTrfase"/>
</dbReference>
<sequence>MCAGTKCINKKRANPLPLCDAPLRELIKHAFPYLTIRTLCPLNKGLSNKNYYLEQAQQGYLLKHYSSALPTLALEAQSQLAKFGVAQPVVGFDTKTRLALFEFVIESDEVISLNDQLLAQLHTLHGFELPQIDQLDLSGALLEAGRVLDCAPQLALLDQQLAQFEADICFCHNDLVKDNILATPQGPVFIDFEYAQYNDRYFDLAALGVSFSLSVGEAEHMLKRYYRQANQPCPDYALDKLSCYVRAYLWLCIAWYQQRHLQEYVGPLQAQLVVWQS</sequence>
<dbReference type="Proteomes" id="UP000292345">
    <property type="component" value="Unassembled WGS sequence"/>
</dbReference>
<evidence type="ECO:0000259" key="1">
    <source>
        <dbReference type="Pfam" id="PF01636"/>
    </source>
</evidence>
<dbReference type="Pfam" id="PF01636">
    <property type="entry name" value="APH"/>
    <property type="match status" value="1"/>
</dbReference>